<sequence length="750" mass="81261">MMGAKVAEHTSATLRLWTQLQDLRRGRSSIVLDGDNLSIAALVAVARHSVRATISTDDELARRIERSIVALDAYLSKDRVVYGVNTGFGGSADARTQELDDLQIGLLQHTQSAILTSWDKELAARAHEREPAHVMNPEWVKAAMVTRANQNLRGHSAVRLEVLQRLVAMAELDIVPMVPLRGSISASGDLMPMSYIAGALTGNPDVFVQVGKGKAARVVPSCEALRENGLTLTALAPKEGLGLINGTAPSVSVGSLVLYDAQQLAYLSQICTAFTSECLGGNVEWAAPFVHAIRPHPGQIEVASNIRRALHGSKFVVGLESRKRTGDGLWQDRYSTRTAPQWVGPYLEDLLLAQRQLETELNSTSDNPIVDANEMPGGGVPSGEVYSGGNFQAVAVTSAMDKTRLALQMIGRMLFSQVTEMIHPSTNHGLEANLNASDRENFTMKGIDVNMAAYMSELAALAHPVSAHVMSAEMHNQGINSLALLSARRTMEAVDLVRHMCACHLYVACQAIDLRATQRLFLETMRNKVLLDETDKGAFHGLGLSGDELAQMTEKTFPVIESTWCHWNLGSWKERIPQVVEAVMSPVTQFLAATKPEVSVAQLDAFRSHFSDTISAAADAIFYPNLAITPAAVATQLGDGTAPLYAWVRSRLGVPTHCGLDDDPLYNLRRGLPTEGKKTIGSWVGMVYESLRGEMMDVIMQGAGDTKAAPRTQEEFEALCAELKKPHGVNGHAGTNGRYDLGRTTNGVLN</sequence>
<dbReference type="AlphaFoldDB" id="A0A086SVQ5"/>
<dbReference type="InterPro" id="IPR024083">
    <property type="entry name" value="Fumarase/histidase_N"/>
</dbReference>
<dbReference type="OrthoDB" id="10051290at2759"/>
<dbReference type="HOGENOM" id="CLU_014801_3_1_1"/>
<reference evidence="5" key="1">
    <citation type="journal article" date="2014" name="Genome Announc.">
        <title>Genome sequence and annotation of Acremonium chrysogenum, producer of the beta-lactam antibiotic cephalosporin C.</title>
        <authorList>
            <person name="Terfehr D."/>
            <person name="Dahlmann T.A."/>
            <person name="Specht T."/>
            <person name="Zadra I."/>
            <person name="Kuernsteiner H."/>
            <person name="Kueck U."/>
        </authorList>
    </citation>
    <scope>NUCLEOTIDE SEQUENCE [LARGE SCALE GENOMIC DNA]</scope>
    <source>
        <strain evidence="5">ATCC 11550 / CBS 779.69 / DSM 880 / IAM 14645 / JCM 23072 / IMI 49137</strain>
    </source>
</reference>
<dbReference type="GO" id="GO:0005737">
    <property type="term" value="C:cytoplasm"/>
    <property type="evidence" value="ECO:0007669"/>
    <property type="project" value="InterPro"/>
</dbReference>
<dbReference type="Gene3D" id="1.10.274.20">
    <property type="entry name" value="Phenylalanine ammonia-lyase 1, domain 3"/>
    <property type="match status" value="1"/>
</dbReference>
<dbReference type="InterPro" id="IPR005922">
    <property type="entry name" value="Phe_NH3-lyase"/>
</dbReference>
<keyword evidence="2 4" id="KW-0456">Lyase</keyword>
<dbReference type="InterPro" id="IPR008948">
    <property type="entry name" value="L-Aspartase-like"/>
</dbReference>
<evidence type="ECO:0000256" key="3">
    <source>
        <dbReference type="SAM" id="MobiDB-lite"/>
    </source>
</evidence>
<dbReference type="InterPro" id="IPR023144">
    <property type="entry name" value="Phe_NH3-lyase_shielding_dom_sf"/>
</dbReference>
<feature type="region of interest" description="Disordered" evidence="3">
    <location>
        <begin position="362"/>
        <end position="383"/>
    </location>
</feature>
<comment type="similarity">
    <text evidence="1 2">Belongs to the PAL/histidase family.</text>
</comment>
<dbReference type="NCBIfam" id="TIGR01226">
    <property type="entry name" value="phe_am_lyase"/>
    <property type="match status" value="1"/>
</dbReference>
<dbReference type="GO" id="GO:0016841">
    <property type="term" value="F:ammonia-lyase activity"/>
    <property type="evidence" value="ECO:0007669"/>
    <property type="project" value="InterPro"/>
</dbReference>
<evidence type="ECO:0000313" key="5">
    <source>
        <dbReference type="Proteomes" id="UP000029964"/>
    </source>
</evidence>
<dbReference type="InterPro" id="IPR001106">
    <property type="entry name" value="Aromatic_Lyase"/>
</dbReference>
<keyword evidence="5" id="KW-1185">Reference proteome</keyword>
<dbReference type="CDD" id="cd00332">
    <property type="entry name" value="PAL-HAL"/>
    <property type="match status" value="1"/>
</dbReference>
<protein>
    <submittedName>
        <fullName evidence="4">Phenylalanine/tyrosine ammonia-lyase-like protein</fullName>
    </submittedName>
</protein>
<proteinExistence type="inferred from homology"/>
<dbReference type="Gene3D" id="1.20.200.10">
    <property type="entry name" value="Fumarase/aspartase (Central domain)"/>
    <property type="match status" value="1"/>
</dbReference>
<dbReference type="PANTHER" id="PTHR10362">
    <property type="entry name" value="HISTIDINE AMMONIA-LYASE"/>
    <property type="match status" value="1"/>
</dbReference>
<accession>A0A086SVQ5</accession>
<gene>
    <name evidence="4" type="ORF">ACRE_080950</name>
</gene>
<name>A0A086SVQ5_HAPC1</name>
<dbReference type="Pfam" id="PF00221">
    <property type="entry name" value="Lyase_aromatic"/>
    <property type="match status" value="1"/>
</dbReference>
<dbReference type="EMBL" id="JPKY01000141">
    <property type="protein sequence ID" value="KFH41187.1"/>
    <property type="molecule type" value="Genomic_DNA"/>
</dbReference>
<feature type="region of interest" description="Disordered" evidence="3">
    <location>
        <begin position="731"/>
        <end position="750"/>
    </location>
</feature>
<dbReference type="STRING" id="857340.A0A086SVQ5"/>
<dbReference type="SUPFAM" id="SSF48557">
    <property type="entry name" value="L-aspartase-like"/>
    <property type="match status" value="1"/>
</dbReference>
<dbReference type="Gene3D" id="1.10.275.10">
    <property type="entry name" value="Fumarase/aspartase (N-terminal domain)"/>
    <property type="match status" value="1"/>
</dbReference>
<evidence type="ECO:0000256" key="1">
    <source>
        <dbReference type="ARBA" id="ARBA00007238"/>
    </source>
</evidence>
<comment type="caution">
    <text evidence="4">The sequence shown here is derived from an EMBL/GenBank/DDBJ whole genome shotgun (WGS) entry which is preliminary data.</text>
</comment>
<evidence type="ECO:0000256" key="2">
    <source>
        <dbReference type="RuleBase" id="RU003954"/>
    </source>
</evidence>
<evidence type="ECO:0000313" key="4">
    <source>
        <dbReference type="EMBL" id="KFH41187.1"/>
    </source>
</evidence>
<dbReference type="Proteomes" id="UP000029964">
    <property type="component" value="Unassembled WGS sequence"/>
</dbReference>
<organism evidence="4 5">
    <name type="scientific">Hapsidospora chrysogenum (strain ATCC 11550 / CBS 779.69 / DSM 880 / IAM 14645 / JCM 23072 / IMI 49137)</name>
    <name type="common">Acremonium chrysogenum</name>
    <dbReference type="NCBI Taxonomy" id="857340"/>
    <lineage>
        <taxon>Eukaryota</taxon>
        <taxon>Fungi</taxon>
        <taxon>Dikarya</taxon>
        <taxon>Ascomycota</taxon>
        <taxon>Pezizomycotina</taxon>
        <taxon>Sordariomycetes</taxon>
        <taxon>Hypocreomycetidae</taxon>
        <taxon>Hypocreales</taxon>
        <taxon>Bionectriaceae</taxon>
        <taxon>Hapsidospora</taxon>
    </lineage>
</organism>
<dbReference type="GO" id="GO:0006559">
    <property type="term" value="P:L-phenylalanine catabolic process"/>
    <property type="evidence" value="ECO:0007669"/>
    <property type="project" value="InterPro"/>
</dbReference>